<sequence>MEDLLRSIRNIGLALPDPTQLLQLLDPDPEVQESLAQMLALNHQEPEQEDQESDADDDAANSDVSSDAGVADPLIDSDLFKGAVQALLENYRKAADKERDALKKEELALRTPKPLKAVPLKALLARQAAEIKRREEETYVAEFNPETGRKRREFYLPRQTFEGFGSYSSDKTIQELERIDIKQLQAPKRFEGKFLLCQVASRLNLYASCTFIAVLPSGVGLPVSISHFTSNLRLQGHDLDSHLPIGTVLAIKEPFISLNHFSKGGPATGGKTIHGVRVDTPSDVVILDPLDEEDKKVIRSVEWKEKVEASEGDDGVKLALEDVPSESVWRDSPAKVNGRGCLWLQDGPLSRLAARWARASSGSSKFSLPGMDRVARASLRQRTRSLIESFLLSDRPGSALRELTAARLAGVLSVEQVEISEDLELEGRILHRLGRFQQALEALDGAWAHSSHLSQDMEALRGNCKASALMTLQGPSPNDISKFYFDSEKEPTPRFEISDYLGPVEVRDIPNAGRGLVLSRDVEEGELLLACKAASSSYAIDEGCRGVYLMRYTVENEVTSTTTQVLAATKSIHAILDRPQLALPILGLTAGPGVPHSPWVSLPYPVPNRKPPTRDPAGKESLAQALEKPSINASYVNGVLRFNAFGPAASPGTSKEDDGDKKDGKFQDEDRPGGHHQSSDTSELSRSTMVHPLPAILNHACLPNVSSVFFGDIVTTRALHPLKAGTEIMHQYVRGEQPFLSRRSQLSKHGFRCLCQLCQMDERDGEENCKRRQRLVGGSLPMLLERSRILLKSRTTGGRDGKPEMAPQAEEGNLESHRDLSDSLIQLAQEVIQTYSQERPKLRPDLMSIYQKVAEHRSIYDLEGAADAEMRALESVGAQLGGGAARRENGDGPSPPSPVETLERLPDLHFDGAIKSLLSLACISILAGDPSQAKEWVRSAFRAHQSTICGGRDVFLDRWQGVGYLVVDRGVQLPLSEWI</sequence>
<name>A0ACD0NUM0_9BASI</name>
<keyword evidence="2" id="KW-1185">Reference proteome</keyword>
<reference evidence="1 2" key="1">
    <citation type="journal article" date="2018" name="Mol. Biol. Evol.">
        <title>Broad Genomic Sampling Reveals a Smut Pathogenic Ancestry of the Fungal Clade Ustilaginomycotina.</title>
        <authorList>
            <person name="Kijpornyongpan T."/>
            <person name="Mondo S.J."/>
            <person name="Barry K."/>
            <person name="Sandor L."/>
            <person name="Lee J."/>
            <person name="Lipzen A."/>
            <person name="Pangilinan J."/>
            <person name="LaButti K."/>
            <person name="Hainaut M."/>
            <person name="Henrissat B."/>
            <person name="Grigoriev I.V."/>
            <person name="Spatafora J.W."/>
            <person name="Aime M.C."/>
        </authorList>
    </citation>
    <scope>NUCLEOTIDE SEQUENCE [LARGE SCALE GENOMIC DNA]</scope>
    <source>
        <strain evidence="1 2">SA 807</strain>
    </source>
</reference>
<evidence type="ECO:0000313" key="2">
    <source>
        <dbReference type="Proteomes" id="UP000245626"/>
    </source>
</evidence>
<organism evidence="1 2">
    <name type="scientific">Violaceomyces palustris</name>
    <dbReference type="NCBI Taxonomy" id="1673888"/>
    <lineage>
        <taxon>Eukaryota</taxon>
        <taxon>Fungi</taxon>
        <taxon>Dikarya</taxon>
        <taxon>Basidiomycota</taxon>
        <taxon>Ustilaginomycotina</taxon>
        <taxon>Ustilaginomycetes</taxon>
        <taxon>Violaceomycetales</taxon>
        <taxon>Violaceomycetaceae</taxon>
        <taxon>Violaceomyces</taxon>
    </lineage>
</organism>
<dbReference type="EMBL" id="KZ820040">
    <property type="protein sequence ID" value="PWN49504.1"/>
    <property type="molecule type" value="Genomic_DNA"/>
</dbReference>
<protein>
    <submittedName>
        <fullName evidence="1">Uncharacterized protein</fullName>
    </submittedName>
</protein>
<proteinExistence type="predicted"/>
<accession>A0ACD0NUM0</accession>
<dbReference type="Proteomes" id="UP000245626">
    <property type="component" value="Unassembled WGS sequence"/>
</dbReference>
<evidence type="ECO:0000313" key="1">
    <source>
        <dbReference type="EMBL" id="PWN49504.1"/>
    </source>
</evidence>
<gene>
    <name evidence="1" type="ORF">IE53DRAFT_380495</name>
</gene>